<evidence type="ECO:0008006" key="8">
    <source>
        <dbReference type="Google" id="ProtNLM"/>
    </source>
</evidence>
<keyword evidence="2 5" id="KW-0812">Transmembrane</keyword>
<organism evidence="6 7">
    <name type="scientific">Strongylus vulgaris</name>
    <name type="common">Blood worm</name>
    <dbReference type="NCBI Taxonomy" id="40348"/>
    <lineage>
        <taxon>Eukaryota</taxon>
        <taxon>Metazoa</taxon>
        <taxon>Ecdysozoa</taxon>
        <taxon>Nematoda</taxon>
        <taxon>Chromadorea</taxon>
        <taxon>Rhabditida</taxon>
        <taxon>Rhabditina</taxon>
        <taxon>Rhabditomorpha</taxon>
        <taxon>Strongyloidea</taxon>
        <taxon>Strongylidae</taxon>
        <taxon>Strongylus</taxon>
    </lineage>
</organism>
<dbReference type="Proteomes" id="UP000270094">
    <property type="component" value="Unassembled WGS sequence"/>
</dbReference>
<evidence type="ECO:0000256" key="3">
    <source>
        <dbReference type="ARBA" id="ARBA00022989"/>
    </source>
</evidence>
<sequence>MAAAALGNLISDVAGVGLAHYVEGLVNKVGIKHPVLTSEQLDSSKSRWTTHSSRAIGLSIGCIIGMFPLLFFDRDEEKAEKKISK</sequence>
<proteinExistence type="predicted"/>
<evidence type="ECO:0000256" key="4">
    <source>
        <dbReference type="ARBA" id="ARBA00023136"/>
    </source>
</evidence>
<evidence type="ECO:0000256" key="5">
    <source>
        <dbReference type="SAM" id="Phobius"/>
    </source>
</evidence>
<gene>
    <name evidence="6" type="ORF">SVUK_LOCUS15153</name>
</gene>
<dbReference type="InterPro" id="IPR019537">
    <property type="entry name" value="TMEM65"/>
</dbReference>
<feature type="transmembrane region" description="Helical" evidence="5">
    <location>
        <begin position="55"/>
        <end position="72"/>
    </location>
</feature>
<reference evidence="6 7" key="1">
    <citation type="submission" date="2018-11" db="EMBL/GenBank/DDBJ databases">
        <authorList>
            <consortium name="Pathogen Informatics"/>
        </authorList>
    </citation>
    <scope>NUCLEOTIDE SEQUENCE [LARGE SCALE GENOMIC DNA]</scope>
</reference>
<protein>
    <recommendedName>
        <fullName evidence="8">Transmembrane protein 65</fullName>
    </recommendedName>
</protein>
<evidence type="ECO:0000313" key="7">
    <source>
        <dbReference type="Proteomes" id="UP000270094"/>
    </source>
</evidence>
<dbReference type="GO" id="GO:0016020">
    <property type="term" value="C:membrane"/>
    <property type="evidence" value="ECO:0007669"/>
    <property type="project" value="UniProtKB-SubCell"/>
</dbReference>
<dbReference type="AlphaFoldDB" id="A0A3P7LBM6"/>
<evidence type="ECO:0000256" key="2">
    <source>
        <dbReference type="ARBA" id="ARBA00022692"/>
    </source>
</evidence>
<comment type="subcellular location">
    <subcellularLocation>
        <location evidence="1">Membrane</location>
        <topology evidence="1">Multi-pass membrane protein</topology>
    </subcellularLocation>
</comment>
<dbReference type="PANTHER" id="PTHR21706:SF15">
    <property type="entry name" value="TRANSMEMBRANE PROTEIN 65"/>
    <property type="match status" value="1"/>
</dbReference>
<evidence type="ECO:0000313" key="6">
    <source>
        <dbReference type="EMBL" id="VDM80155.1"/>
    </source>
</evidence>
<dbReference type="Pfam" id="PF10507">
    <property type="entry name" value="TMEM65"/>
    <property type="match status" value="1"/>
</dbReference>
<dbReference type="GO" id="GO:0005739">
    <property type="term" value="C:mitochondrion"/>
    <property type="evidence" value="ECO:0007669"/>
    <property type="project" value="TreeGrafter"/>
</dbReference>
<dbReference type="PANTHER" id="PTHR21706">
    <property type="entry name" value="TRANSMEMBRANE PROTEIN 65"/>
    <property type="match status" value="1"/>
</dbReference>
<name>A0A3P7LBM6_STRVU</name>
<dbReference type="EMBL" id="UYYB01107544">
    <property type="protein sequence ID" value="VDM80155.1"/>
    <property type="molecule type" value="Genomic_DNA"/>
</dbReference>
<keyword evidence="3 5" id="KW-1133">Transmembrane helix</keyword>
<evidence type="ECO:0000256" key="1">
    <source>
        <dbReference type="ARBA" id="ARBA00004141"/>
    </source>
</evidence>
<keyword evidence="7" id="KW-1185">Reference proteome</keyword>
<keyword evidence="4 5" id="KW-0472">Membrane</keyword>
<accession>A0A3P7LBM6</accession>
<dbReference type="OrthoDB" id="430821at2759"/>